<protein>
    <recommendedName>
        <fullName evidence="3">HutD-family protein</fullName>
    </recommendedName>
</protein>
<gene>
    <name evidence="1" type="ORF">B0A89_11155</name>
</gene>
<reference evidence="1 2" key="1">
    <citation type="submission" date="2017-03" db="EMBL/GenBank/DDBJ databases">
        <title>Genome sequence of Paracoccus contaminans isolated from a water microcosm.</title>
        <authorList>
            <person name="Aurass P."/>
            <person name="Karste S."/>
            <person name="Trost E."/>
            <person name="Glaeser S.P."/>
            <person name="Kaempfer P."/>
            <person name="Flieger A."/>
        </authorList>
    </citation>
    <scope>NUCLEOTIDE SEQUENCE [LARGE SCALE GENOMIC DNA]</scope>
    <source>
        <strain evidence="2">RKI 16-01929T\LMG 29738T\CCM 8701T\CIP 111112T</strain>
    </source>
</reference>
<evidence type="ECO:0000313" key="1">
    <source>
        <dbReference type="EMBL" id="ARJ70106.1"/>
    </source>
</evidence>
<name>A0A1W6CZ30_9RHOB</name>
<dbReference type="SUPFAM" id="SSF51182">
    <property type="entry name" value="RmlC-like cupins"/>
    <property type="match status" value="1"/>
</dbReference>
<accession>A0A1W6CZ30</accession>
<dbReference type="RefSeq" id="WP_085378220.1">
    <property type="nucleotide sequence ID" value="NZ_CP020612.1"/>
</dbReference>
<organism evidence="1 2">
    <name type="scientific">Paracoccus contaminans</name>
    <dbReference type="NCBI Taxonomy" id="1945662"/>
    <lineage>
        <taxon>Bacteria</taxon>
        <taxon>Pseudomonadati</taxon>
        <taxon>Pseudomonadota</taxon>
        <taxon>Alphaproteobacteria</taxon>
        <taxon>Rhodobacterales</taxon>
        <taxon>Paracoccaceae</taxon>
        <taxon>Paracoccus</taxon>
    </lineage>
</organism>
<dbReference type="InterPro" id="IPR011051">
    <property type="entry name" value="RmlC_Cupin_sf"/>
</dbReference>
<dbReference type="Gene3D" id="2.60.120.10">
    <property type="entry name" value="Jelly Rolls"/>
    <property type="match status" value="1"/>
</dbReference>
<dbReference type="InterPro" id="IPR014710">
    <property type="entry name" value="RmlC-like_jellyroll"/>
</dbReference>
<sequence length="179" mass="18508">MKLVRRADLVPQPWKNGGGVTREIAAHPPGAGLEDFDWRLSMAEIASDGPFSAFPGIDRTLTVIEGDGLALDFGAGAVDLPALRPLAFPGEAPVAARLRGGPVTDLNVMTRRAALSHAVRLLPPGAPIPAGTAALVALTNGMAGGQAISLGDTLLIEPDEMPQSDATMLAVMLFPADRT</sequence>
<dbReference type="PANTHER" id="PTHR37943">
    <property type="entry name" value="PROTEIN VES"/>
    <property type="match status" value="1"/>
</dbReference>
<evidence type="ECO:0008006" key="3">
    <source>
        <dbReference type="Google" id="ProtNLM"/>
    </source>
</evidence>
<dbReference type="EMBL" id="CP020612">
    <property type="protein sequence ID" value="ARJ70106.1"/>
    <property type="molecule type" value="Genomic_DNA"/>
</dbReference>
<dbReference type="CDD" id="cd20293">
    <property type="entry name" value="cupin_HutD_N"/>
    <property type="match status" value="1"/>
</dbReference>
<dbReference type="KEGG" id="pcon:B0A89_11155"/>
<dbReference type="OrthoDB" id="9800082at2"/>
<dbReference type="STRING" id="1945662.B0A89_11155"/>
<dbReference type="InterPro" id="IPR010282">
    <property type="entry name" value="Uncharacterised_HutD/Ves"/>
</dbReference>
<proteinExistence type="predicted"/>
<evidence type="ECO:0000313" key="2">
    <source>
        <dbReference type="Proteomes" id="UP000193017"/>
    </source>
</evidence>
<keyword evidence="2" id="KW-1185">Reference proteome</keyword>
<dbReference type="Proteomes" id="UP000193017">
    <property type="component" value="Chromosome"/>
</dbReference>
<dbReference type="AlphaFoldDB" id="A0A1W6CZ30"/>
<dbReference type="Pfam" id="PF05962">
    <property type="entry name" value="HutD"/>
    <property type="match status" value="1"/>
</dbReference>
<dbReference type="PANTHER" id="PTHR37943:SF1">
    <property type="entry name" value="PROTEIN VES"/>
    <property type="match status" value="1"/>
</dbReference>